<dbReference type="Gene3D" id="3.90.550.10">
    <property type="entry name" value="Spore Coat Polysaccharide Biosynthesis Protein SpsA, Chain A"/>
    <property type="match status" value="1"/>
</dbReference>
<comment type="subcellular location">
    <subcellularLocation>
        <location evidence="1">Membrane</location>
        <topology evidence="1">Multi-pass membrane protein</topology>
    </subcellularLocation>
</comment>
<evidence type="ECO:0000256" key="4">
    <source>
        <dbReference type="ARBA" id="ARBA00022692"/>
    </source>
</evidence>
<proteinExistence type="predicted"/>
<feature type="transmembrane region" description="Helical" evidence="7">
    <location>
        <begin position="251"/>
        <end position="273"/>
    </location>
</feature>
<dbReference type="Proteomes" id="UP000034723">
    <property type="component" value="Chromosome"/>
</dbReference>
<gene>
    <name evidence="9" type="ORF">GAH_01420</name>
</gene>
<dbReference type="OrthoDB" id="43988at2157"/>
<keyword evidence="4 7" id="KW-0812">Transmembrane</keyword>
<dbReference type="GO" id="GO:0016758">
    <property type="term" value="F:hexosyltransferase activity"/>
    <property type="evidence" value="ECO:0007669"/>
    <property type="project" value="TreeGrafter"/>
</dbReference>
<dbReference type="AlphaFoldDB" id="A0A0F7DBL2"/>
<evidence type="ECO:0000313" key="10">
    <source>
        <dbReference type="Proteomes" id="UP000034723"/>
    </source>
</evidence>
<dbReference type="PANTHER" id="PTHR43867">
    <property type="entry name" value="CELLULOSE SYNTHASE CATALYTIC SUBUNIT A [UDP-FORMING]"/>
    <property type="match status" value="1"/>
</dbReference>
<dbReference type="GO" id="GO:0005886">
    <property type="term" value="C:plasma membrane"/>
    <property type="evidence" value="ECO:0007669"/>
    <property type="project" value="TreeGrafter"/>
</dbReference>
<keyword evidence="10" id="KW-1185">Reference proteome</keyword>
<evidence type="ECO:0000256" key="7">
    <source>
        <dbReference type="SAM" id="Phobius"/>
    </source>
</evidence>
<evidence type="ECO:0000256" key="5">
    <source>
        <dbReference type="ARBA" id="ARBA00022989"/>
    </source>
</evidence>
<evidence type="ECO:0000256" key="3">
    <source>
        <dbReference type="ARBA" id="ARBA00022679"/>
    </source>
</evidence>
<evidence type="ECO:0000256" key="6">
    <source>
        <dbReference type="ARBA" id="ARBA00023136"/>
    </source>
</evidence>
<protein>
    <submittedName>
        <fullName evidence="9">Glycosyltransferase</fullName>
    </submittedName>
</protein>
<reference evidence="9 10" key="1">
    <citation type="submission" date="2015-04" db="EMBL/GenBank/DDBJ databases">
        <title>The complete genome sequence of the hyperthermophilic, obligate iron-reducing archaeon Geoglobus ahangari strain 234T.</title>
        <authorList>
            <person name="Manzella M.P."/>
            <person name="Holmes D.E."/>
            <person name="Rocheleau J.M."/>
            <person name="Chung A."/>
            <person name="Reguera G."/>
            <person name="Kashefi K."/>
        </authorList>
    </citation>
    <scope>NUCLEOTIDE SEQUENCE [LARGE SCALE GENOMIC DNA]</scope>
    <source>
        <strain evidence="9 10">234</strain>
    </source>
</reference>
<evidence type="ECO:0000313" key="9">
    <source>
        <dbReference type="EMBL" id="AKG91286.1"/>
    </source>
</evidence>
<keyword evidence="6 7" id="KW-0472">Membrane</keyword>
<feature type="domain" description="Glycosyltransferase 2-like" evidence="8">
    <location>
        <begin position="91"/>
        <end position="271"/>
    </location>
</feature>
<dbReference type="PATRIC" id="fig|113653.22.peg.1402"/>
<dbReference type="SUPFAM" id="SSF53448">
    <property type="entry name" value="Nucleotide-diphospho-sugar transferases"/>
    <property type="match status" value="1"/>
</dbReference>
<keyword evidence="2" id="KW-0328">Glycosyltransferase</keyword>
<dbReference type="InterPro" id="IPR050321">
    <property type="entry name" value="Glycosyltr_2/OpgH_subfam"/>
</dbReference>
<dbReference type="PANTHER" id="PTHR43867:SF2">
    <property type="entry name" value="CELLULOSE SYNTHASE CATALYTIC SUBUNIT A [UDP-FORMING]"/>
    <property type="match status" value="1"/>
</dbReference>
<accession>A0A0F7DBL2</accession>
<evidence type="ECO:0000259" key="8">
    <source>
        <dbReference type="Pfam" id="PF13632"/>
    </source>
</evidence>
<dbReference type="InterPro" id="IPR029044">
    <property type="entry name" value="Nucleotide-diphossugar_trans"/>
</dbReference>
<sequence>MKKRIAVIVPVSVFEPAETLVNSARHLRSLDFGDFEFTILYAFDGDESDERVKLLRREGVDVLARNTRRGKRAGAINDAIRHLKKFKPDLVAIFDADSRPERDFVLRCAGRVERDVYISSTVRKVSNPYTLIARAVELEYRLIGFLLKVSGFRQFNGLIGVLNFRHLERYGLSEDALTEDADFATRMHALGFRAELAEGCVYEQSPVTISDFYSQRKRWYYGGLELWRYLDRVLPSGNPHFVTSWLSALTLTYFPILYLPFVLLSLPALLALYGKDGVLVYAGMILYAVTLQIASFSAMLNFLRREGVEWKAMTRVE</sequence>
<dbReference type="Pfam" id="PF13632">
    <property type="entry name" value="Glyco_trans_2_3"/>
    <property type="match status" value="1"/>
</dbReference>
<dbReference type="EMBL" id="CP011267">
    <property type="protein sequence ID" value="AKG91286.1"/>
    <property type="molecule type" value="Genomic_DNA"/>
</dbReference>
<keyword evidence="5 7" id="KW-1133">Transmembrane helix</keyword>
<dbReference type="GeneID" id="24803990"/>
<keyword evidence="3 9" id="KW-0808">Transferase</keyword>
<dbReference type="InParanoid" id="A0A0F7DBL2"/>
<dbReference type="RefSeq" id="WP_048095628.1">
    <property type="nucleotide sequence ID" value="NZ_CP011267.1"/>
</dbReference>
<dbReference type="InterPro" id="IPR001173">
    <property type="entry name" value="Glyco_trans_2-like"/>
</dbReference>
<evidence type="ECO:0000256" key="2">
    <source>
        <dbReference type="ARBA" id="ARBA00022676"/>
    </source>
</evidence>
<organism evidence="9 10">
    <name type="scientific">Geoglobus ahangari</name>
    <dbReference type="NCBI Taxonomy" id="113653"/>
    <lineage>
        <taxon>Archaea</taxon>
        <taxon>Methanobacteriati</taxon>
        <taxon>Methanobacteriota</taxon>
        <taxon>Archaeoglobi</taxon>
        <taxon>Archaeoglobales</taxon>
        <taxon>Archaeoglobaceae</taxon>
        <taxon>Geoglobus</taxon>
    </lineage>
</organism>
<evidence type="ECO:0000256" key="1">
    <source>
        <dbReference type="ARBA" id="ARBA00004141"/>
    </source>
</evidence>
<dbReference type="STRING" id="113653.GAH_01420"/>
<dbReference type="KEGG" id="gah:GAH_01420"/>
<dbReference type="HOGENOM" id="CLU_862221_0_0_2"/>
<name>A0A0F7DBL2_9EURY</name>
<feature type="transmembrane region" description="Helical" evidence="7">
    <location>
        <begin position="279"/>
        <end position="303"/>
    </location>
</feature>